<proteinExistence type="predicted"/>
<accession>A0A9N9ILG6</accession>
<sequence length="131" mass="15333">NDKENKAPHSRDADKKRKVAEEAHEAHLRKVAEETHEELEARLVAEEEAQCAHAHKKYLLRKSRETPQQRIARLSKNRTTLCQRRDMEGVSTSDQKLLHKFRNIISNLRNNLYIMCNERFPSIVLAGEEFC</sequence>
<dbReference type="EMBL" id="CAJVPQ010014506">
    <property type="protein sequence ID" value="CAG8739726.1"/>
    <property type="molecule type" value="Genomic_DNA"/>
</dbReference>
<feature type="region of interest" description="Disordered" evidence="1">
    <location>
        <begin position="1"/>
        <end position="29"/>
    </location>
</feature>
<comment type="caution">
    <text evidence="2">The sequence shown here is derived from an EMBL/GenBank/DDBJ whole genome shotgun (WGS) entry which is preliminary data.</text>
</comment>
<gene>
    <name evidence="2" type="ORF">FCALED_LOCUS15538</name>
</gene>
<evidence type="ECO:0000313" key="2">
    <source>
        <dbReference type="EMBL" id="CAG8739726.1"/>
    </source>
</evidence>
<evidence type="ECO:0000256" key="1">
    <source>
        <dbReference type="SAM" id="MobiDB-lite"/>
    </source>
</evidence>
<dbReference type="Proteomes" id="UP000789570">
    <property type="component" value="Unassembled WGS sequence"/>
</dbReference>
<reference evidence="2" key="1">
    <citation type="submission" date="2021-06" db="EMBL/GenBank/DDBJ databases">
        <authorList>
            <person name="Kallberg Y."/>
            <person name="Tangrot J."/>
            <person name="Rosling A."/>
        </authorList>
    </citation>
    <scope>NUCLEOTIDE SEQUENCE</scope>
    <source>
        <strain evidence="2">UK204</strain>
    </source>
</reference>
<feature type="non-terminal residue" evidence="2">
    <location>
        <position position="131"/>
    </location>
</feature>
<name>A0A9N9ILG6_9GLOM</name>
<protein>
    <submittedName>
        <fullName evidence="2">5009_t:CDS:1</fullName>
    </submittedName>
</protein>
<organism evidence="2 3">
    <name type="scientific">Funneliformis caledonium</name>
    <dbReference type="NCBI Taxonomy" id="1117310"/>
    <lineage>
        <taxon>Eukaryota</taxon>
        <taxon>Fungi</taxon>
        <taxon>Fungi incertae sedis</taxon>
        <taxon>Mucoromycota</taxon>
        <taxon>Glomeromycotina</taxon>
        <taxon>Glomeromycetes</taxon>
        <taxon>Glomerales</taxon>
        <taxon>Glomeraceae</taxon>
        <taxon>Funneliformis</taxon>
    </lineage>
</organism>
<dbReference type="AlphaFoldDB" id="A0A9N9ILG6"/>
<evidence type="ECO:0000313" key="3">
    <source>
        <dbReference type="Proteomes" id="UP000789570"/>
    </source>
</evidence>
<keyword evidence="3" id="KW-1185">Reference proteome</keyword>